<reference evidence="1 2" key="1">
    <citation type="submission" date="2013-11" db="EMBL/GenBank/DDBJ databases">
        <title>Single cell genomics of uncultured Tannerella BU063 (oral taxon 286).</title>
        <authorList>
            <person name="Beall C.J."/>
            <person name="Campbell A.G."/>
            <person name="Griffen A.L."/>
            <person name="Podar M."/>
            <person name="Leys E.J."/>
        </authorList>
    </citation>
    <scope>NUCLEOTIDE SEQUENCE [LARGE SCALE GENOMIC DNA]</scope>
    <source>
        <strain evidence="1">Cell 8/11</strain>
    </source>
</reference>
<comment type="caution">
    <text evidence="1">The sequence shown here is derived from an EMBL/GenBank/DDBJ whole genome shotgun (WGS) entry which is preliminary data.</text>
</comment>
<dbReference type="Proteomes" id="UP000034980">
    <property type="component" value="Unassembled WGS sequence"/>
</dbReference>
<name>W2D291_9BACT</name>
<protein>
    <submittedName>
        <fullName evidence="1">Uncharacterized protein</fullName>
    </submittedName>
</protein>
<gene>
    <name evidence="1" type="ORF">T235_06595</name>
</gene>
<proteinExistence type="predicted"/>
<organism evidence="1 2">
    <name type="scientific">Tannerella sp. oral taxon BU063 isolate Cell 8/11</name>
    <dbReference type="NCBI Taxonomy" id="1411915"/>
    <lineage>
        <taxon>Bacteria</taxon>
        <taxon>Pseudomonadati</taxon>
        <taxon>Bacteroidota</taxon>
        <taxon>Bacteroidia</taxon>
        <taxon>Bacteroidales</taxon>
        <taxon>Tannerellaceae</taxon>
        <taxon>Tannerella</taxon>
    </lineage>
</organism>
<accession>W2D291</accession>
<evidence type="ECO:0000313" key="1">
    <source>
        <dbReference type="EMBL" id="ETK12911.1"/>
    </source>
</evidence>
<evidence type="ECO:0000313" key="2">
    <source>
        <dbReference type="Proteomes" id="UP000034980"/>
    </source>
</evidence>
<dbReference type="AlphaFoldDB" id="W2D291"/>
<sequence>MRRETDQNLRKVTFCDGKRGKFFEKSFPAAGRRLKVSEIGFARREKGAYSIRPQNVSNGNDFAYPYK</sequence>
<dbReference type="EMBL" id="AYYF01001039">
    <property type="protein sequence ID" value="ETK12911.1"/>
    <property type="molecule type" value="Genomic_DNA"/>
</dbReference>